<dbReference type="InParanoid" id="A0A1C7N706"/>
<gene>
    <name evidence="1" type="ORF">A0J61_07107</name>
</gene>
<keyword evidence="2" id="KW-1185">Reference proteome</keyword>
<organism evidence="1 2">
    <name type="scientific">Choanephora cucurbitarum</name>
    <dbReference type="NCBI Taxonomy" id="101091"/>
    <lineage>
        <taxon>Eukaryota</taxon>
        <taxon>Fungi</taxon>
        <taxon>Fungi incertae sedis</taxon>
        <taxon>Mucoromycota</taxon>
        <taxon>Mucoromycotina</taxon>
        <taxon>Mucoromycetes</taxon>
        <taxon>Mucorales</taxon>
        <taxon>Mucorineae</taxon>
        <taxon>Choanephoraceae</taxon>
        <taxon>Choanephoroideae</taxon>
        <taxon>Choanephora</taxon>
    </lineage>
</organism>
<dbReference type="EMBL" id="LUGH01000463">
    <property type="protein sequence ID" value="OBZ84837.1"/>
    <property type="molecule type" value="Genomic_DNA"/>
</dbReference>
<protein>
    <submittedName>
        <fullName evidence="1">Uncharacterized protein</fullName>
    </submittedName>
</protein>
<sequence length="104" mass="11929">MKRIFQNDTLSHYLEIIHNFYCIGDKSLDEVDESIFCNSLIYLLNDITINMRLRHLSRGTKAVNIEGNTFYAGSNKSLKADGGITFNNKKLYMFEIKKPSVNAC</sequence>
<dbReference type="OrthoDB" id="10544644at2759"/>
<accession>A0A1C7N706</accession>
<comment type="caution">
    <text evidence="1">The sequence shown here is derived from an EMBL/GenBank/DDBJ whole genome shotgun (WGS) entry which is preliminary data.</text>
</comment>
<proteinExistence type="predicted"/>
<dbReference type="Proteomes" id="UP000093000">
    <property type="component" value="Unassembled WGS sequence"/>
</dbReference>
<evidence type="ECO:0000313" key="1">
    <source>
        <dbReference type="EMBL" id="OBZ84837.1"/>
    </source>
</evidence>
<reference evidence="1 2" key="1">
    <citation type="submission" date="2016-03" db="EMBL/GenBank/DDBJ databases">
        <title>Choanephora cucurbitarum.</title>
        <authorList>
            <person name="Min B."/>
            <person name="Park H."/>
            <person name="Park J.-H."/>
            <person name="Shin H.-D."/>
            <person name="Choi I.-G."/>
        </authorList>
    </citation>
    <scope>NUCLEOTIDE SEQUENCE [LARGE SCALE GENOMIC DNA]</scope>
    <source>
        <strain evidence="1 2">KUS-F28377</strain>
    </source>
</reference>
<dbReference type="AlphaFoldDB" id="A0A1C7N706"/>
<name>A0A1C7N706_9FUNG</name>
<evidence type="ECO:0000313" key="2">
    <source>
        <dbReference type="Proteomes" id="UP000093000"/>
    </source>
</evidence>